<name>A0A1G9KAR7_9FLAO</name>
<evidence type="ECO:0000313" key="2">
    <source>
        <dbReference type="EMBL" id="SDL46868.1"/>
    </source>
</evidence>
<evidence type="ECO:0000313" key="3">
    <source>
        <dbReference type="Proteomes" id="UP000199440"/>
    </source>
</evidence>
<accession>A0A1G9KAR7</accession>
<dbReference type="Pfam" id="PF14060">
    <property type="entry name" value="DUF4252"/>
    <property type="match status" value="1"/>
</dbReference>
<proteinExistence type="predicted"/>
<feature type="signal peptide" evidence="1">
    <location>
        <begin position="1"/>
        <end position="25"/>
    </location>
</feature>
<dbReference type="Proteomes" id="UP000199440">
    <property type="component" value="Unassembled WGS sequence"/>
</dbReference>
<keyword evidence="3" id="KW-1185">Reference proteome</keyword>
<dbReference type="RefSeq" id="WP_089885716.1">
    <property type="nucleotide sequence ID" value="NZ_FNGV01000001.1"/>
</dbReference>
<feature type="chain" id="PRO_5011701625" description="DUF4252 domain-containing protein" evidence="1">
    <location>
        <begin position="26"/>
        <end position="179"/>
    </location>
</feature>
<evidence type="ECO:0000256" key="1">
    <source>
        <dbReference type="SAM" id="SignalP"/>
    </source>
</evidence>
<dbReference type="OrthoDB" id="1143555at2"/>
<dbReference type="InterPro" id="IPR025348">
    <property type="entry name" value="DUF4252"/>
</dbReference>
<organism evidence="2 3">
    <name type="scientific">Kriegella aquimaris</name>
    <dbReference type="NCBI Taxonomy" id="192904"/>
    <lineage>
        <taxon>Bacteria</taxon>
        <taxon>Pseudomonadati</taxon>
        <taxon>Bacteroidota</taxon>
        <taxon>Flavobacteriia</taxon>
        <taxon>Flavobacteriales</taxon>
        <taxon>Flavobacteriaceae</taxon>
        <taxon>Kriegella</taxon>
    </lineage>
</organism>
<dbReference type="STRING" id="192904.SAMN04488514_101918"/>
<evidence type="ECO:0008006" key="4">
    <source>
        <dbReference type="Google" id="ProtNLM"/>
    </source>
</evidence>
<reference evidence="2 3" key="1">
    <citation type="submission" date="2016-10" db="EMBL/GenBank/DDBJ databases">
        <authorList>
            <person name="de Groot N.N."/>
        </authorList>
    </citation>
    <scope>NUCLEOTIDE SEQUENCE [LARGE SCALE GENOMIC DNA]</scope>
    <source>
        <strain evidence="2 3">DSM 19886</strain>
    </source>
</reference>
<dbReference type="EMBL" id="FNGV01000001">
    <property type="protein sequence ID" value="SDL46868.1"/>
    <property type="molecule type" value="Genomic_DNA"/>
</dbReference>
<dbReference type="PROSITE" id="PS51257">
    <property type="entry name" value="PROKAR_LIPOPROTEIN"/>
    <property type="match status" value="1"/>
</dbReference>
<dbReference type="AlphaFoldDB" id="A0A1G9KAR7"/>
<protein>
    <recommendedName>
        <fullName evidence="4">DUF4252 domain-containing protein</fullName>
    </recommendedName>
</protein>
<keyword evidence="1" id="KW-0732">Signal</keyword>
<gene>
    <name evidence="2" type="ORF">SAMN04488514_101918</name>
</gene>
<sequence>MKIMKTIFLLTMVVTVMSCSSTQSLQEYYVDNSENPNFLSVDLPVSLLKMKNEAMTETQKEAFESLKKLNILAFKKTMENVSEYQIEKANVKAILDNDRFTELMKINTSFGKATIKYLGKDDAIDEVVIYGDNDDKGFLLVRVLGNDMNPANFFQVIKALEKSDYNGEGLKEIGELIRS</sequence>